<evidence type="ECO:0000256" key="2">
    <source>
        <dbReference type="ARBA" id="ARBA00022833"/>
    </source>
</evidence>
<evidence type="ECO:0000313" key="3">
    <source>
        <dbReference type="EMBL" id="KAL3286265.1"/>
    </source>
</evidence>
<protein>
    <submittedName>
        <fullName evidence="3">Uncharacterized protein</fullName>
    </submittedName>
</protein>
<comment type="caution">
    <text evidence="3">The sequence shown here is derived from an EMBL/GenBank/DDBJ whole genome shotgun (WGS) entry which is preliminary data.</text>
</comment>
<dbReference type="Proteomes" id="UP001516400">
    <property type="component" value="Unassembled WGS sequence"/>
</dbReference>
<dbReference type="EMBL" id="JABFTP020000185">
    <property type="protein sequence ID" value="KAL3286265.1"/>
    <property type="molecule type" value="Genomic_DNA"/>
</dbReference>
<dbReference type="InterPro" id="IPR001370">
    <property type="entry name" value="BIR_rpt"/>
</dbReference>
<dbReference type="InterPro" id="IPR051190">
    <property type="entry name" value="Baculoviral_IAP"/>
</dbReference>
<dbReference type="Gene3D" id="1.10.1170.10">
    <property type="entry name" value="Inhibitor Of Apoptosis Protein (2mihbC-IAP-1), Chain A"/>
    <property type="match status" value="1"/>
</dbReference>
<dbReference type="Pfam" id="PF00653">
    <property type="entry name" value="BIR"/>
    <property type="match status" value="1"/>
</dbReference>
<dbReference type="SUPFAM" id="SSF57924">
    <property type="entry name" value="Inhibitor of apoptosis (IAP) repeat"/>
    <property type="match status" value="1"/>
</dbReference>
<organism evidence="3 4">
    <name type="scientific">Cryptolaemus montrouzieri</name>
    <dbReference type="NCBI Taxonomy" id="559131"/>
    <lineage>
        <taxon>Eukaryota</taxon>
        <taxon>Metazoa</taxon>
        <taxon>Ecdysozoa</taxon>
        <taxon>Arthropoda</taxon>
        <taxon>Hexapoda</taxon>
        <taxon>Insecta</taxon>
        <taxon>Pterygota</taxon>
        <taxon>Neoptera</taxon>
        <taxon>Endopterygota</taxon>
        <taxon>Coleoptera</taxon>
        <taxon>Polyphaga</taxon>
        <taxon>Cucujiformia</taxon>
        <taxon>Coccinelloidea</taxon>
        <taxon>Coccinellidae</taxon>
        <taxon>Scymninae</taxon>
        <taxon>Scymnini</taxon>
        <taxon>Cryptolaemus</taxon>
    </lineage>
</organism>
<evidence type="ECO:0000256" key="1">
    <source>
        <dbReference type="ARBA" id="ARBA00022723"/>
    </source>
</evidence>
<keyword evidence="1" id="KW-0479">Metal-binding</keyword>
<dbReference type="PANTHER" id="PTHR46771:SF5">
    <property type="entry name" value="DETERIN"/>
    <property type="match status" value="1"/>
</dbReference>
<dbReference type="PROSITE" id="PS50143">
    <property type="entry name" value="BIR_REPEAT_2"/>
    <property type="match status" value="1"/>
</dbReference>
<dbReference type="AlphaFoldDB" id="A0ABD2P703"/>
<dbReference type="SMART" id="SM00238">
    <property type="entry name" value="BIR"/>
    <property type="match status" value="1"/>
</dbReference>
<dbReference type="GO" id="GO:0046872">
    <property type="term" value="F:metal ion binding"/>
    <property type="evidence" value="ECO:0007669"/>
    <property type="project" value="UniProtKB-KW"/>
</dbReference>
<dbReference type="CDD" id="cd00022">
    <property type="entry name" value="BIR"/>
    <property type="match status" value="1"/>
</dbReference>
<sequence length="135" mass="15807">MGSKKTNVEYIMEGDRLNTFKSWIFSNRHPCNAQKMAEAGFIFIGSKQEPDLVKCFYCSKELDGWEKDDDPWSEHVSHAPYCKFAARKLSEEDMTLNQFLDIIYECRLKRIEEFFDQKLNTLDTLHALAKKKIGN</sequence>
<keyword evidence="2" id="KW-0862">Zinc</keyword>
<name>A0ABD2P703_9CUCU</name>
<gene>
    <name evidence="3" type="ORF">HHI36_000775</name>
</gene>
<keyword evidence="4" id="KW-1185">Reference proteome</keyword>
<accession>A0ABD2P703</accession>
<reference evidence="3 4" key="1">
    <citation type="journal article" date="2021" name="BMC Biol.">
        <title>Horizontally acquired antibacterial genes associated with adaptive radiation of ladybird beetles.</title>
        <authorList>
            <person name="Li H.S."/>
            <person name="Tang X.F."/>
            <person name="Huang Y.H."/>
            <person name="Xu Z.Y."/>
            <person name="Chen M.L."/>
            <person name="Du X.Y."/>
            <person name="Qiu B.Y."/>
            <person name="Chen P.T."/>
            <person name="Zhang W."/>
            <person name="Slipinski A."/>
            <person name="Escalona H.E."/>
            <person name="Waterhouse R.M."/>
            <person name="Zwick A."/>
            <person name="Pang H."/>
        </authorList>
    </citation>
    <scope>NUCLEOTIDE SEQUENCE [LARGE SCALE GENOMIC DNA]</scope>
    <source>
        <strain evidence="3">SYSU2018</strain>
    </source>
</reference>
<dbReference type="PANTHER" id="PTHR46771">
    <property type="entry name" value="DETERIN"/>
    <property type="match status" value="1"/>
</dbReference>
<proteinExistence type="predicted"/>
<evidence type="ECO:0000313" key="4">
    <source>
        <dbReference type="Proteomes" id="UP001516400"/>
    </source>
</evidence>